<dbReference type="STRING" id="44576.SAMN05421881_10976"/>
<dbReference type="RefSeq" id="WP_090415810.1">
    <property type="nucleotide sequence ID" value="NZ_FNOY01000097.1"/>
</dbReference>
<protein>
    <submittedName>
        <fullName evidence="2">VCBS repeat-containing protein</fullName>
    </submittedName>
</protein>
<keyword evidence="1" id="KW-0732">Signal</keyword>
<dbReference type="InterPro" id="IPR010221">
    <property type="entry name" value="VCBS_dom"/>
</dbReference>
<name>A0A1H3PF47_9PROT</name>
<organism evidence="2 3">
    <name type="scientific">Nitrosomonas halophila</name>
    <dbReference type="NCBI Taxonomy" id="44576"/>
    <lineage>
        <taxon>Bacteria</taxon>
        <taxon>Pseudomonadati</taxon>
        <taxon>Pseudomonadota</taxon>
        <taxon>Betaproteobacteria</taxon>
        <taxon>Nitrosomonadales</taxon>
        <taxon>Nitrosomonadaceae</taxon>
        <taxon>Nitrosomonas</taxon>
    </lineage>
</organism>
<feature type="chain" id="PRO_5011467647" evidence="1">
    <location>
        <begin position="26"/>
        <end position="478"/>
    </location>
</feature>
<accession>A0A1H3PF47</accession>
<sequence length="478" mass="51766">MNEWMKAGRVLMLVCMLTGLNAAFASTMSIRPPGSSTSPDGSSDSGVAQVAGTLELVATVIKNEKLEVSGNAFGGVDASSLTLLDSPAGTYGLLDISNGVYRYVLRNDAQHVQALGPNEVAQEVFNYQLTHASGARTDVKLTIFILGNPSVSFDNVEIEFNDRSSDANPIHAGNSQQPGQIMRGQLSASSDQDWFIFNSLGNEIINIALCPEGTSCMDENSWVLYVFDADQLAQHPHEDKTYPLRWYSNDTFETLAVAHANHPYLLYNKGFMQRSLVGIIDPCFGNRRTVDIGVGPQPKNYLVLISSPLLRDGEDKDCANGDVVLKRDGPKLDTDNGTTEEYIVAYPYSDDQYSFSVTRTGADPFAVLSPLSTQFDAVGRRASVPMLRANNQLYAVELEQVVTAQSAEAPATFAIQSTRLLDAAATADPYQATYNPVNQIVKLPQVADTQTGALFSVELLLHPGNGTLTLLKAEPIPQ</sequence>
<dbReference type="Gene3D" id="2.60.120.380">
    <property type="match status" value="1"/>
</dbReference>
<evidence type="ECO:0000256" key="1">
    <source>
        <dbReference type="SAM" id="SignalP"/>
    </source>
</evidence>
<evidence type="ECO:0000313" key="2">
    <source>
        <dbReference type="EMBL" id="SDY99774.1"/>
    </source>
</evidence>
<dbReference type="OrthoDB" id="5564344at2"/>
<feature type="signal peptide" evidence="1">
    <location>
        <begin position="1"/>
        <end position="25"/>
    </location>
</feature>
<keyword evidence="3" id="KW-1185">Reference proteome</keyword>
<dbReference type="AlphaFoldDB" id="A0A1H3PF47"/>
<proteinExistence type="predicted"/>
<reference evidence="2 3" key="1">
    <citation type="submission" date="2016-10" db="EMBL/GenBank/DDBJ databases">
        <authorList>
            <person name="de Groot N.N."/>
        </authorList>
    </citation>
    <scope>NUCLEOTIDE SEQUENCE [LARGE SCALE GENOMIC DNA]</scope>
    <source>
        <strain evidence="2 3">Nm1</strain>
    </source>
</reference>
<dbReference type="NCBIfam" id="TIGR01965">
    <property type="entry name" value="VCBS_repeat"/>
    <property type="match status" value="1"/>
</dbReference>
<evidence type="ECO:0000313" key="3">
    <source>
        <dbReference type="Proteomes" id="UP000198640"/>
    </source>
</evidence>
<dbReference type="Proteomes" id="UP000198640">
    <property type="component" value="Unassembled WGS sequence"/>
</dbReference>
<dbReference type="EMBL" id="FNOY01000097">
    <property type="protein sequence ID" value="SDY99774.1"/>
    <property type="molecule type" value="Genomic_DNA"/>
</dbReference>
<gene>
    <name evidence="2" type="ORF">SAMN05421881_10976</name>
</gene>